<dbReference type="Proteomes" id="UP000626109">
    <property type="component" value="Unassembled WGS sequence"/>
</dbReference>
<protein>
    <recommendedName>
        <fullName evidence="4">EXPERA domain-containing protein</fullName>
    </recommendedName>
</protein>
<evidence type="ECO:0000256" key="1">
    <source>
        <dbReference type="SAM" id="Phobius"/>
    </source>
</evidence>
<keyword evidence="1" id="KW-0472">Membrane</keyword>
<dbReference type="EMBL" id="CAJNNW010023388">
    <property type="protein sequence ID" value="CAE8670613.1"/>
    <property type="molecule type" value="Genomic_DNA"/>
</dbReference>
<organism evidence="2 3">
    <name type="scientific">Polarella glacialis</name>
    <name type="common">Dinoflagellate</name>
    <dbReference type="NCBI Taxonomy" id="89957"/>
    <lineage>
        <taxon>Eukaryota</taxon>
        <taxon>Sar</taxon>
        <taxon>Alveolata</taxon>
        <taxon>Dinophyceae</taxon>
        <taxon>Suessiales</taxon>
        <taxon>Suessiaceae</taxon>
        <taxon>Polarella</taxon>
    </lineage>
</organism>
<feature type="transmembrane region" description="Helical" evidence="1">
    <location>
        <begin position="86"/>
        <end position="110"/>
    </location>
</feature>
<keyword evidence="1" id="KW-1133">Transmembrane helix</keyword>
<proteinExistence type="predicted"/>
<accession>A0A813JC69</accession>
<keyword evidence="1" id="KW-0812">Transmembrane</keyword>
<dbReference type="AlphaFoldDB" id="A0A813JC69"/>
<evidence type="ECO:0000313" key="2">
    <source>
        <dbReference type="EMBL" id="CAE8670613.1"/>
    </source>
</evidence>
<feature type="transmembrane region" description="Helical" evidence="1">
    <location>
        <begin position="130"/>
        <end position="154"/>
    </location>
</feature>
<evidence type="ECO:0000313" key="3">
    <source>
        <dbReference type="Proteomes" id="UP000626109"/>
    </source>
</evidence>
<feature type="transmembrane region" description="Helical" evidence="1">
    <location>
        <begin position="53"/>
        <end position="74"/>
    </location>
</feature>
<feature type="transmembrane region" description="Helical" evidence="1">
    <location>
        <begin position="13"/>
        <end position="33"/>
    </location>
</feature>
<comment type="caution">
    <text evidence="2">The sequence shown here is derived from an EMBL/GenBank/DDBJ whole genome shotgun (WGS) entry which is preliminary data.</text>
</comment>
<evidence type="ECO:0008006" key="4">
    <source>
        <dbReference type="Google" id="ProtNLM"/>
    </source>
</evidence>
<name>A0A813JC69_POLGL</name>
<reference evidence="2" key="1">
    <citation type="submission" date="2021-02" db="EMBL/GenBank/DDBJ databases">
        <authorList>
            <person name="Dougan E. K."/>
            <person name="Rhodes N."/>
            <person name="Thang M."/>
            <person name="Chan C."/>
        </authorList>
    </citation>
    <scope>NUCLEOTIDE SEQUENCE</scope>
</reference>
<gene>
    <name evidence="2" type="ORF">PGLA2088_LOCUS17513</name>
</gene>
<sequence>MPVLSIPEDKPKLVFYAAMMWMQNFGFFLMYVMMYTAIPEPEGGGGECTNLRFWVGFFALDCFVESFVCVWMAMGGYTDDGCLFPVMWILHLLVALPYVLCTFTIPHAIYSDDGKACRALAGAPLYPLVPVYWTHATLFSVYVWMMLSVTYYSFVKPTFFPYTKVPAMSDNSPRNMGLVAASA</sequence>